<dbReference type="eggNOG" id="COG4775">
    <property type="taxonomic scope" value="Bacteria"/>
</dbReference>
<dbReference type="GO" id="GO:0019867">
    <property type="term" value="C:outer membrane"/>
    <property type="evidence" value="ECO:0007669"/>
    <property type="project" value="InterPro"/>
</dbReference>
<dbReference type="PANTHER" id="PTHR14226:SF29">
    <property type="entry name" value="NEUROPATHY TARGET ESTERASE SWS"/>
    <property type="match status" value="1"/>
</dbReference>
<keyword evidence="7" id="KW-0732">Signal</keyword>
<comment type="subcellular location">
    <subcellularLocation>
        <location evidence="1">Membrane</location>
    </subcellularLocation>
</comment>
<protein>
    <submittedName>
        <fullName evidence="9">Patatin family phospholipase</fullName>
    </submittedName>
</protein>
<gene>
    <name evidence="9" type="ORF">HPO_02352</name>
</gene>
<dbReference type="OrthoDB" id="5290098at2"/>
<dbReference type="Gene3D" id="2.40.160.50">
    <property type="entry name" value="membrane protein fhac: a member of the omp85/tpsb transporter family"/>
    <property type="match status" value="1"/>
</dbReference>
<dbReference type="Proteomes" id="UP000027100">
    <property type="component" value="Unassembled WGS sequence"/>
</dbReference>
<keyword evidence="4 6" id="KW-0443">Lipid metabolism</keyword>
<evidence type="ECO:0000256" key="3">
    <source>
        <dbReference type="ARBA" id="ARBA00022963"/>
    </source>
</evidence>
<dbReference type="InterPro" id="IPR000184">
    <property type="entry name" value="Bac_surfAg_D15"/>
</dbReference>
<organism evidence="9 10">
    <name type="scientific">Hyphomonas polymorpha PS728</name>
    <dbReference type="NCBI Taxonomy" id="1280954"/>
    <lineage>
        <taxon>Bacteria</taxon>
        <taxon>Pseudomonadati</taxon>
        <taxon>Pseudomonadota</taxon>
        <taxon>Alphaproteobacteria</taxon>
        <taxon>Hyphomonadales</taxon>
        <taxon>Hyphomonadaceae</taxon>
        <taxon>Hyphomonas</taxon>
    </lineage>
</organism>
<dbReference type="AlphaFoldDB" id="A0A062VIA0"/>
<keyword evidence="2 6" id="KW-0378">Hydrolase</keyword>
<dbReference type="InterPro" id="IPR016035">
    <property type="entry name" value="Acyl_Trfase/lysoPLipase"/>
</dbReference>
<dbReference type="eggNOG" id="COG1752">
    <property type="taxonomic scope" value="Bacteria"/>
</dbReference>
<dbReference type="PATRIC" id="fig|1280954.3.peg.482"/>
<evidence type="ECO:0000313" key="10">
    <source>
        <dbReference type="Proteomes" id="UP000027100"/>
    </source>
</evidence>
<dbReference type="EMBL" id="ARYM01000002">
    <property type="protein sequence ID" value="KDA00218.1"/>
    <property type="molecule type" value="Genomic_DNA"/>
</dbReference>
<feature type="chain" id="PRO_5001619091" evidence="7">
    <location>
        <begin position="28"/>
        <end position="746"/>
    </location>
</feature>
<dbReference type="GO" id="GO:0016042">
    <property type="term" value="P:lipid catabolic process"/>
    <property type="evidence" value="ECO:0007669"/>
    <property type="project" value="UniProtKB-UniRule"/>
</dbReference>
<evidence type="ECO:0000259" key="8">
    <source>
        <dbReference type="PROSITE" id="PS51635"/>
    </source>
</evidence>
<evidence type="ECO:0000256" key="4">
    <source>
        <dbReference type="ARBA" id="ARBA00023098"/>
    </source>
</evidence>
<dbReference type="Pfam" id="PF01103">
    <property type="entry name" value="Omp85"/>
    <property type="match status" value="1"/>
</dbReference>
<keyword evidence="3 6" id="KW-0442">Lipid degradation</keyword>
<comment type="caution">
    <text evidence="9">The sequence shown here is derived from an EMBL/GenBank/DDBJ whole genome shotgun (WGS) entry which is preliminary data.</text>
</comment>
<dbReference type="PROSITE" id="PS51635">
    <property type="entry name" value="PNPLA"/>
    <property type="match status" value="1"/>
</dbReference>
<evidence type="ECO:0000256" key="5">
    <source>
        <dbReference type="ARBA" id="ARBA00023136"/>
    </source>
</evidence>
<name>A0A062VIA0_9PROT</name>
<feature type="domain" description="PNPLA" evidence="8">
    <location>
        <begin position="48"/>
        <end position="240"/>
    </location>
</feature>
<evidence type="ECO:0000256" key="2">
    <source>
        <dbReference type="ARBA" id="ARBA00022801"/>
    </source>
</evidence>
<dbReference type="STRING" id="1280954.HPO_02352"/>
<feature type="active site" description="Nucleophile" evidence="6">
    <location>
        <position position="81"/>
    </location>
</feature>
<evidence type="ECO:0000256" key="6">
    <source>
        <dbReference type="PROSITE-ProRule" id="PRU01161"/>
    </source>
</evidence>
<feature type="short sequence motif" description="DGA/G" evidence="6">
    <location>
        <begin position="227"/>
        <end position="229"/>
    </location>
</feature>
<dbReference type="CDD" id="cd07205">
    <property type="entry name" value="Pat_PNPLA6_PNPLA7_NTE1_like"/>
    <property type="match status" value="1"/>
</dbReference>
<feature type="signal peptide" evidence="7">
    <location>
        <begin position="1"/>
        <end position="27"/>
    </location>
</feature>
<dbReference type="GO" id="GO:0016787">
    <property type="term" value="F:hydrolase activity"/>
    <property type="evidence" value="ECO:0007669"/>
    <property type="project" value="UniProtKB-UniRule"/>
</dbReference>
<keyword evidence="10" id="KW-1185">Reference proteome</keyword>
<dbReference type="Gene3D" id="3.40.1090.10">
    <property type="entry name" value="Cytosolic phospholipase A2 catalytic domain"/>
    <property type="match status" value="2"/>
</dbReference>
<dbReference type="InterPro" id="IPR002641">
    <property type="entry name" value="PNPLA_dom"/>
</dbReference>
<feature type="short sequence motif" description="GXSXG" evidence="6">
    <location>
        <begin position="79"/>
        <end position="83"/>
    </location>
</feature>
<evidence type="ECO:0000256" key="7">
    <source>
        <dbReference type="SAM" id="SignalP"/>
    </source>
</evidence>
<dbReference type="Pfam" id="PF01734">
    <property type="entry name" value="Patatin"/>
    <property type="match status" value="1"/>
</dbReference>
<evidence type="ECO:0000313" key="9">
    <source>
        <dbReference type="EMBL" id="KDA00218.1"/>
    </source>
</evidence>
<keyword evidence="5" id="KW-0472">Membrane</keyword>
<feature type="short sequence motif" description="GXGXXG" evidence="6">
    <location>
        <begin position="52"/>
        <end position="57"/>
    </location>
</feature>
<feature type="active site" description="Proton acceptor" evidence="6">
    <location>
        <position position="227"/>
    </location>
</feature>
<reference evidence="9 10" key="1">
    <citation type="journal article" date="2014" name="Antonie Van Leeuwenhoek">
        <title>Hyphomonas beringensis sp. nov. and Hyphomonas chukchiensis sp. nov., isolated from surface seawater of the Bering Sea and Chukchi Sea.</title>
        <authorList>
            <person name="Li C."/>
            <person name="Lai Q."/>
            <person name="Li G."/>
            <person name="Dong C."/>
            <person name="Wang J."/>
            <person name="Liao Y."/>
            <person name="Shao Z."/>
        </authorList>
    </citation>
    <scope>NUCLEOTIDE SEQUENCE [LARGE SCALE GENOMIC DNA]</scope>
    <source>
        <strain evidence="9 10">PS728</strain>
    </source>
</reference>
<accession>A0A062VIA0</accession>
<proteinExistence type="predicted"/>
<dbReference type="PANTHER" id="PTHR14226">
    <property type="entry name" value="NEUROPATHY TARGET ESTERASE/SWISS CHEESE D.MELANOGASTER"/>
    <property type="match status" value="1"/>
</dbReference>
<dbReference type="SUPFAM" id="SSF52151">
    <property type="entry name" value="FabD/lysophospholipase-like"/>
    <property type="match status" value="1"/>
</dbReference>
<dbReference type="RefSeq" id="WP_035593996.1">
    <property type="nucleotide sequence ID" value="NZ_ARYM01000002.1"/>
</dbReference>
<sequence>MTQTFSRTLACWLSRPLLLLTALFAFAATSLAQETAETTEARRPTVALVLSGGGALGLSHVGAIQELEAMGIRPDIVVGTSMGAVIGGLYAAGMSGAELEEVVQKVNWSGVFNPAPERDKLTYRQKQQQVDFPGTASLGVSGAGLLLPTGAISDQALMKELRRLTPARMNVQSFDDLTIPFRAVATDIATGEAVIIGSGELPMAMRASMSVPGVFPAFNLDGKLLVDGGLSANIPVSVARDMGADIVIAVWTPNELLKQEQIGSVVDVLSQTVSLLILANERAEIASMNSGDVLVRVDTGKIGPAAFTRGKDLIEAGRKSVQALGDKFAPIAKDRPPVSYAGIGDAPPPVISFVRIENTSRLNQSLLETRMASVLGKPADTDEINEALDRIYALGPFERVDYTMAEQEGLTGLIVRAEDSRRNAGRVRLGMIVENDFNTESDVAVSVDYRSAALDAYGSEIRAIVTIGDINEFGLEYFRLLEPEQSWFAAARAEIENRPVNIYSQRGFKTAGYDLTYGLLGIDAGRQFGNFGEIRVGTELGTGRAKLNEGAGPFNEVDIDTGRLFASAGLDTLNDPFFPRRGVSAKMRWTHGLEGLGDNADYQTMSASGLHAFTFGRNTVLTSVSGGLRLSGAPPIDTLYRIGGLFSLSGYRLDELAGENFLAGRLIYRRSLVNTDDVLFGVPLFVGGSIEAGEVWSEPDSFSLDDVRFGGSVYVGANTALGPVYLAFGRSEGGRQSAYLVIGRSF</sequence>
<dbReference type="InterPro" id="IPR050301">
    <property type="entry name" value="NTE"/>
</dbReference>
<evidence type="ECO:0000256" key="1">
    <source>
        <dbReference type="ARBA" id="ARBA00004370"/>
    </source>
</evidence>